<evidence type="ECO:0000256" key="6">
    <source>
        <dbReference type="ARBA" id="ARBA00022833"/>
    </source>
</evidence>
<dbReference type="Pfam" id="PF00096">
    <property type="entry name" value="zf-C2H2"/>
    <property type="match status" value="1"/>
</dbReference>
<keyword evidence="13" id="KW-1185">Reference proteome</keyword>
<dbReference type="Pfam" id="PF21816">
    <property type="entry name" value="Zap1_zf1"/>
    <property type="match status" value="1"/>
</dbReference>
<comment type="caution">
    <text evidence="12">The sequence shown here is derived from an EMBL/GenBank/DDBJ whole genome shotgun (WGS) entry which is preliminary data.</text>
</comment>
<feature type="domain" description="C2H2-type" evidence="11">
    <location>
        <begin position="177"/>
        <end position="209"/>
    </location>
</feature>
<dbReference type="InterPro" id="IPR043359">
    <property type="entry name" value="GLI-like"/>
</dbReference>
<reference evidence="12 13" key="1">
    <citation type="submission" date="2019-05" db="EMBL/GenBank/DDBJ databases">
        <title>Sporisorium graminicola CBS 10092 draft sequencing and annotation.</title>
        <authorList>
            <person name="Solano-Gonzalez S."/>
            <person name="Caddick M.X."/>
            <person name="Darby A."/>
        </authorList>
    </citation>
    <scope>NUCLEOTIDE SEQUENCE [LARGE SCALE GENOMIC DNA]</scope>
    <source>
        <strain evidence="12 13">CBS 10092</strain>
    </source>
</reference>
<feature type="compositionally biased region" description="Gly residues" evidence="10">
    <location>
        <begin position="372"/>
        <end position="381"/>
    </location>
</feature>
<dbReference type="Gene3D" id="3.30.160.60">
    <property type="entry name" value="Classic Zinc Finger"/>
    <property type="match status" value="3"/>
</dbReference>
<dbReference type="Proteomes" id="UP000306050">
    <property type="component" value="Chromosome SGRAM_10"/>
</dbReference>
<feature type="compositionally biased region" description="Polar residues" evidence="10">
    <location>
        <begin position="43"/>
        <end position="53"/>
    </location>
</feature>
<feature type="domain" description="C2H2-type" evidence="11">
    <location>
        <begin position="210"/>
        <end position="235"/>
    </location>
</feature>
<dbReference type="RefSeq" id="XP_029741826.1">
    <property type="nucleotide sequence ID" value="XM_029881738.1"/>
</dbReference>
<dbReference type="Pfam" id="PF23561">
    <property type="entry name" value="zf-C2H2_15"/>
    <property type="match status" value="1"/>
</dbReference>
<evidence type="ECO:0000256" key="3">
    <source>
        <dbReference type="ARBA" id="ARBA00022723"/>
    </source>
</evidence>
<dbReference type="PROSITE" id="PS50157">
    <property type="entry name" value="ZINC_FINGER_C2H2_2"/>
    <property type="match status" value="2"/>
</dbReference>
<keyword evidence="4" id="KW-0677">Repeat</keyword>
<dbReference type="InterPro" id="IPR056436">
    <property type="entry name" value="Znf-C2H2_ZIC1-5/GLI1-3-like"/>
</dbReference>
<dbReference type="InterPro" id="IPR013087">
    <property type="entry name" value="Znf_C2H2_type"/>
</dbReference>
<dbReference type="GO" id="GO:0000981">
    <property type="term" value="F:DNA-binding transcription factor activity, RNA polymerase II-specific"/>
    <property type="evidence" value="ECO:0007669"/>
    <property type="project" value="TreeGrafter"/>
</dbReference>
<dbReference type="FunFam" id="3.30.160.60:FF:000031">
    <property type="entry name" value="GLI family zinc finger 3"/>
    <property type="match status" value="1"/>
</dbReference>
<evidence type="ECO:0000313" key="13">
    <source>
        <dbReference type="Proteomes" id="UP000306050"/>
    </source>
</evidence>
<feature type="compositionally biased region" description="Gly residues" evidence="10">
    <location>
        <begin position="549"/>
        <end position="562"/>
    </location>
</feature>
<dbReference type="InterPro" id="IPR036236">
    <property type="entry name" value="Znf_C2H2_sf"/>
</dbReference>
<gene>
    <name evidence="12" type="ORF">EX895_001138</name>
</gene>
<keyword evidence="8" id="KW-0539">Nucleus</keyword>
<keyword evidence="5 9" id="KW-0863">Zinc-finger</keyword>
<evidence type="ECO:0000256" key="1">
    <source>
        <dbReference type="ARBA" id="ARBA00004123"/>
    </source>
</evidence>
<keyword evidence="6" id="KW-0862">Zinc</keyword>
<name>A0A4U7KYC2_9BASI</name>
<feature type="compositionally biased region" description="Pro residues" evidence="10">
    <location>
        <begin position="57"/>
        <end position="66"/>
    </location>
</feature>
<evidence type="ECO:0000256" key="7">
    <source>
        <dbReference type="ARBA" id="ARBA00023125"/>
    </source>
</evidence>
<evidence type="ECO:0000256" key="9">
    <source>
        <dbReference type="PROSITE-ProRule" id="PRU00042"/>
    </source>
</evidence>
<dbReference type="InterPro" id="IPR048420">
    <property type="entry name" value="Zap1-like_Znf1"/>
</dbReference>
<dbReference type="GO" id="GO:0005634">
    <property type="term" value="C:nucleus"/>
    <property type="evidence" value="ECO:0007669"/>
    <property type="project" value="UniProtKB-SubCell"/>
</dbReference>
<dbReference type="KEGG" id="sgra:EX895_001138"/>
<dbReference type="EMBL" id="SRRM01000003">
    <property type="protein sequence ID" value="TKY89841.1"/>
    <property type="molecule type" value="Genomic_DNA"/>
</dbReference>
<feature type="region of interest" description="Disordered" evidence="10">
    <location>
        <begin position="1"/>
        <end position="141"/>
    </location>
</feature>
<feature type="compositionally biased region" description="Low complexity" evidence="10">
    <location>
        <begin position="244"/>
        <end position="254"/>
    </location>
</feature>
<dbReference type="PANTHER" id="PTHR45718">
    <property type="entry name" value="TRANSCRIPTIONAL ACTIVATOR CUBITUS INTERRUPTUS"/>
    <property type="match status" value="1"/>
</dbReference>
<evidence type="ECO:0000256" key="10">
    <source>
        <dbReference type="SAM" id="MobiDB-lite"/>
    </source>
</evidence>
<evidence type="ECO:0000256" key="5">
    <source>
        <dbReference type="ARBA" id="ARBA00022771"/>
    </source>
</evidence>
<evidence type="ECO:0000313" key="12">
    <source>
        <dbReference type="EMBL" id="TKY89841.1"/>
    </source>
</evidence>
<evidence type="ECO:0000259" key="11">
    <source>
        <dbReference type="PROSITE" id="PS50157"/>
    </source>
</evidence>
<feature type="compositionally biased region" description="Polar residues" evidence="10">
    <location>
        <begin position="68"/>
        <end position="81"/>
    </location>
</feature>
<feature type="region of interest" description="Disordered" evidence="10">
    <location>
        <begin position="349"/>
        <end position="457"/>
    </location>
</feature>
<dbReference type="OrthoDB" id="3437960at2759"/>
<keyword evidence="7" id="KW-0238">DNA-binding</keyword>
<evidence type="ECO:0000256" key="8">
    <source>
        <dbReference type="ARBA" id="ARBA00023242"/>
    </source>
</evidence>
<feature type="region of interest" description="Disordered" evidence="10">
    <location>
        <begin position="244"/>
        <end position="286"/>
    </location>
</feature>
<dbReference type="PROSITE" id="PS00028">
    <property type="entry name" value="ZINC_FINGER_C2H2_1"/>
    <property type="match status" value="2"/>
</dbReference>
<dbReference type="GeneID" id="40724033"/>
<dbReference type="AlphaFoldDB" id="A0A4U7KYC2"/>
<accession>A0A4U7KYC2</accession>
<dbReference type="GO" id="GO:0008270">
    <property type="term" value="F:zinc ion binding"/>
    <property type="evidence" value="ECO:0007669"/>
    <property type="project" value="UniProtKB-KW"/>
</dbReference>
<proteinExistence type="inferred from homology"/>
<dbReference type="SMART" id="SM00355">
    <property type="entry name" value="ZnF_C2H2"/>
    <property type="match status" value="3"/>
</dbReference>
<feature type="compositionally biased region" description="Low complexity" evidence="10">
    <location>
        <begin position="11"/>
        <end position="41"/>
    </location>
</feature>
<comment type="similarity">
    <text evidence="2">Belongs to the GLI C2H2-type zinc-finger protein family.</text>
</comment>
<organism evidence="12 13">
    <name type="scientific">Sporisorium graminicola</name>
    <dbReference type="NCBI Taxonomy" id="280036"/>
    <lineage>
        <taxon>Eukaryota</taxon>
        <taxon>Fungi</taxon>
        <taxon>Dikarya</taxon>
        <taxon>Basidiomycota</taxon>
        <taxon>Ustilaginomycotina</taxon>
        <taxon>Ustilaginomycetes</taxon>
        <taxon>Ustilaginales</taxon>
        <taxon>Ustilaginaceae</taxon>
        <taxon>Sporisorium</taxon>
    </lineage>
</organism>
<dbReference type="PANTHER" id="PTHR45718:SF8">
    <property type="entry name" value="GLIS FAMILY ZINC FINGER 2"/>
    <property type="match status" value="1"/>
</dbReference>
<evidence type="ECO:0000256" key="2">
    <source>
        <dbReference type="ARBA" id="ARBA00010831"/>
    </source>
</evidence>
<evidence type="ECO:0000256" key="4">
    <source>
        <dbReference type="ARBA" id="ARBA00022737"/>
    </source>
</evidence>
<dbReference type="SUPFAM" id="SSF57667">
    <property type="entry name" value="beta-beta-alpha zinc fingers"/>
    <property type="match status" value="2"/>
</dbReference>
<keyword evidence="3" id="KW-0479">Metal-binding</keyword>
<feature type="compositionally biased region" description="Basic and acidic residues" evidence="10">
    <location>
        <begin position="349"/>
        <end position="365"/>
    </location>
</feature>
<sequence length="572" mass="60207">MPRRKIVDHNGAGAPSTSSATGTPSRRLASSSAAAVLSERSPSPASSLGGSRISNPPSSPQKPPPGSNRSKQIHPSIQPSSIVPARAPSPSLSDISTSGSEGGDDGAQTTRDQRLRSASPEGDELADESVAREPASTANNDAEVTCQWNDCGETFNSLQPFIDHLHHEHIGIHKSKYMCEWTGCIRKGKPQTSRFALLSHLRSHTGEKPFTCPRPECDKSFTRSDALSKHMRVQHNIITAGSRRAAASSMAAQDDGAEDTSVLGEAGDSATPAKGGGGATGDSLGDELLELAGGEGSEFGLTKGVGGESNLYTMTAEELGIKDRLEESDADETKRSEAILGRALRTWAKDMRERERSRKLRDPPIRPHPPRNGGGGGGGGGEADEAVNGSFAGVKRARANDYDSDSGDSLPDVSELRRSRRSTRSASAANGSRRRSSRFDPADDPESSPAAAGGNSMEAAQLAIRTARARYLVEKAKLRYARAENARLWSHLQELQAEQRIVSRDCTRALEQALVFELGQDVDAIFTPPASPKVAPAAAAVVQEEEEGQGQGYAGGGGGGGLDQQHVGVVAG</sequence>
<dbReference type="FunFam" id="3.30.160.60:FF:000201">
    <property type="entry name" value="C2H2 finger domain protein (Gli3)"/>
    <property type="match status" value="1"/>
</dbReference>
<dbReference type="GO" id="GO:0000978">
    <property type="term" value="F:RNA polymerase II cis-regulatory region sequence-specific DNA binding"/>
    <property type="evidence" value="ECO:0007669"/>
    <property type="project" value="TreeGrafter"/>
</dbReference>
<feature type="region of interest" description="Disordered" evidence="10">
    <location>
        <begin position="541"/>
        <end position="562"/>
    </location>
</feature>
<feature type="compositionally biased region" description="Polar residues" evidence="10">
    <location>
        <begin position="90"/>
        <end position="99"/>
    </location>
</feature>
<protein>
    <recommendedName>
        <fullName evidence="11">C2H2-type domain-containing protein</fullName>
    </recommendedName>
</protein>
<comment type="subcellular location">
    <subcellularLocation>
        <location evidence="1">Nucleus</location>
    </subcellularLocation>
</comment>